<dbReference type="PROSITE" id="PS01124">
    <property type="entry name" value="HTH_ARAC_FAMILY_2"/>
    <property type="match status" value="1"/>
</dbReference>
<dbReference type="InterPro" id="IPR009057">
    <property type="entry name" value="Homeodomain-like_sf"/>
</dbReference>
<dbReference type="Proteomes" id="UP001153404">
    <property type="component" value="Unassembled WGS sequence"/>
</dbReference>
<dbReference type="Gene3D" id="1.10.10.60">
    <property type="entry name" value="Homeodomain-like"/>
    <property type="match status" value="2"/>
</dbReference>
<dbReference type="InterPro" id="IPR018060">
    <property type="entry name" value="HTH_AraC"/>
</dbReference>
<dbReference type="SUPFAM" id="SSF46689">
    <property type="entry name" value="Homeodomain-like"/>
    <property type="match status" value="1"/>
</dbReference>
<keyword evidence="3" id="KW-0804">Transcription</keyword>
<dbReference type="GO" id="GO:0043565">
    <property type="term" value="F:sequence-specific DNA binding"/>
    <property type="evidence" value="ECO:0007669"/>
    <property type="project" value="InterPro"/>
</dbReference>
<evidence type="ECO:0000256" key="1">
    <source>
        <dbReference type="ARBA" id="ARBA00023015"/>
    </source>
</evidence>
<evidence type="ECO:0000259" key="4">
    <source>
        <dbReference type="PROSITE" id="PS01124"/>
    </source>
</evidence>
<sequence>MSGLFKKELNVNFTDYVNRVRLEKAKELLLTTNLKSYEIAERTGFSDDSYFSRTFLKHVGVRPNGFRRLWVQDPIAGAGDGHER</sequence>
<evidence type="ECO:0000256" key="2">
    <source>
        <dbReference type="ARBA" id="ARBA00023125"/>
    </source>
</evidence>
<dbReference type="EMBL" id="JAPDIA010000003">
    <property type="protein sequence ID" value="MDG0809918.1"/>
    <property type="molecule type" value="Genomic_DNA"/>
</dbReference>
<dbReference type="Pfam" id="PF12833">
    <property type="entry name" value="HTH_18"/>
    <property type="match status" value="1"/>
</dbReference>
<dbReference type="AlphaFoldDB" id="A0A9X4KSU7"/>
<evidence type="ECO:0000256" key="3">
    <source>
        <dbReference type="ARBA" id="ARBA00023163"/>
    </source>
</evidence>
<dbReference type="PANTHER" id="PTHR43280">
    <property type="entry name" value="ARAC-FAMILY TRANSCRIPTIONAL REGULATOR"/>
    <property type="match status" value="1"/>
</dbReference>
<keyword evidence="1" id="KW-0805">Transcription regulation</keyword>
<dbReference type="PANTHER" id="PTHR43280:SF28">
    <property type="entry name" value="HTH-TYPE TRANSCRIPTIONAL ACTIVATOR RHAS"/>
    <property type="match status" value="1"/>
</dbReference>
<dbReference type="PRINTS" id="PR00032">
    <property type="entry name" value="HTHARAC"/>
</dbReference>
<name>A0A9X4KSU7_9BACL</name>
<reference evidence="5" key="1">
    <citation type="submission" date="2022-10" db="EMBL/GenBank/DDBJ databases">
        <title>Comparative genomic analysis of Cohnella hashimotonis sp. nov., isolated from the International Space Station.</title>
        <authorList>
            <person name="Simpson A."/>
            <person name="Venkateswaran K."/>
        </authorList>
    </citation>
    <scope>NUCLEOTIDE SEQUENCE</scope>
    <source>
        <strain evidence="5">DSM 28161</strain>
    </source>
</reference>
<accession>A0A9X4KSU7</accession>
<dbReference type="RefSeq" id="WP_277531467.1">
    <property type="nucleotide sequence ID" value="NZ_JAPDIA010000003.1"/>
</dbReference>
<dbReference type="GO" id="GO:0003700">
    <property type="term" value="F:DNA-binding transcription factor activity"/>
    <property type="evidence" value="ECO:0007669"/>
    <property type="project" value="InterPro"/>
</dbReference>
<dbReference type="InterPro" id="IPR020449">
    <property type="entry name" value="Tscrpt_reg_AraC-type_HTH"/>
</dbReference>
<dbReference type="SMART" id="SM00342">
    <property type="entry name" value="HTH_ARAC"/>
    <property type="match status" value="1"/>
</dbReference>
<protein>
    <submittedName>
        <fullName evidence="5">Helix-turn-helix domain-containing protein</fullName>
    </submittedName>
</protein>
<gene>
    <name evidence="5" type="ORF">OMP40_11630</name>
</gene>
<evidence type="ECO:0000313" key="6">
    <source>
        <dbReference type="Proteomes" id="UP001153404"/>
    </source>
</evidence>
<proteinExistence type="predicted"/>
<feature type="domain" description="HTH araC/xylS-type" evidence="4">
    <location>
        <begin position="1"/>
        <end position="69"/>
    </location>
</feature>
<keyword evidence="6" id="KW-1185">Reference proteome</keyword>
<organism evidence="5 6">
    <name type="scientific">Cohnella rhizosphaerae</name>
    <dbReference type="NCBI Taxonomy" id="1457232"/>
    <lineage>
        <taxon>Bacteria</taxon>
        <taxon>Bacillati</taxon>
        <taxon>Bacillota</taxon>
        <taxon>Bacilli</taxon>
        <taxon>Bacillales</taxon>
        <taxon>Paenibacillaceae</taxon>
        <taxon>Cohnella</taxon>
    </lineage>
</organism>
<keyword evidence="2" id="KW-0238">DNA-binding</keyword>
<comment type="caution">
    <text evidence="5">The sequence shown here is derived from an EMBL/GenBank/DDBJ whole genome shotgun (WGS) entry which is preliminary data.</text>
</comment>
<evidence type="ECO:0000313" key="5">
    <source>
        <dbReference type="EMBL" id="MDG0809918.1"/>
    </source>
</evidence>